<evidence type="ECO:0000256" key="1">
    <source>
        <dbReference type="SAM" id="MobiDB-lite"/>
    </source>
</evidence>
<proteinExistence type="predicted"/>
<protein>
    <submittedName>
        <fullName evidence="2">Uncharacterized protein</fullName>
    </submittedName>
</protein>
<comment type="caution">
    <text evidence="2">The sequence shown here is derived from an EMBL/GenBank/DDBJ whole genome shotgun (WGS) entry which is preliminary data.</text>
</comment>
<feature type="region of interest" description="Disordered" evidence="1">
    <location>
        <begin position="1"/>
        <end position="165"/>
    </location>
</feature>
<evidence type="ECO:0000313" key="2">
    <source>
        <dbReference type="EMBL" id="MBB5964030.1"/>
    </source>
</evidence>
<dbReference type="Proteomes" id="UP000562352">
    <property type="component" value="Unassembled WGS sequence"/>
</dbReference>
<reference evidence="2 3" key="1">
    <citation type="submission" date="2020-08" db="EMBL/GenBank/DDBJ databases">
        <title>Genomic Encyclopedia of Type Strains, Phase III (KMG-III): the genomes of soil and plant-associated and newly described type strains.</title>
        <authorList>
            <person name="Whitman W."/>
        </authorList>
    </citation>
    <scope>NUCLEOTIDE SEQUENCE [LARGE SCALE GENOMIC DNA]</scope>
    <source>
        <strain evidence="2 3">CECT 3303</strain>
    </source>
</reference>
<sequence length="248" mass="26587">MNDRPDRLVYGRPAHPGDGSPGEDTQPNIPPQRGDAERPGSGEPSGRPGGVPGRETAAATDPDLAEAARPVPEEHADRVSFPQRADLDDRPVPPDAEGTGPVHADRDPSAPEHADLENAGPGDRPEHPAGPSDPAHGGPPAAVPDPAPQHAARTPLFDRDPEDVRRRWQEVQVGFVDDPRDAVERAHSLLDELSASIRTALETRAAELQALWKDGGDNDTERLRTALRDYRSTLEELLGLPVTSTGKR</sequence>
<dbReference type="EMBL" id="JACHJJ010000010">
    <property type="protein sequence ID" value="MBB5964030.1"/>
    <property type="molecule type" value="Genomic_DNA"/>
</dbReference>
<accession>A0A841D2L9</accession>
<evidence type="ECO:0000313" key="3">
    <source>
        <dbReference type="Proteomes" id="UP000562352"/>
    </source>
</evidence>
<keyword evidence="3" id="KW-1185">Reference proteome</keyword>
<name>A0A841D2L9_PLAVE</name>
<feature type="compositionally biased region" description="Low complexity" evidence="1">
    <location>
        <begin position="53"/>
        <end position="68"/>
    </location>
</feature>
<dbReference type="AlphaFoldDB" id="A0A841D2L9"/>
<feature type="compositionally biased region" description="Basic and acidic residues" evidence="1">
    <location>
        <begin position="156"/>
        <end position="165"/>
    </location>
</feature>
<feature type="compositionally biased region" description="Basic and acidic residues" evidence="1">
    <location>
        <begin position="103"/>
        <end position="116"/>
    </location>
</feature>
<dbReference type="RefSeq" id="WP_184942575.1">
    <property type="nucleotide sequence ID" value="NZ_BAAAWZ010000001.1"/>
</dbReference>
<gene>
    <name evidence="2" type="ORF">FHS22_003313</name>
</gene>
<organism evidence="2 3">
    <name type="scientific">Planomonospora venezuelensis</name>
    <dbReference type="NCBI Taxonomy" id="1999"/>
    <lineage>
        <taxon>Bacteria</taxon>
        <taxon>Bacillati</taxon>
        <taxon>Actinomycetota</taxon>
        <taxon>Actinomycetes</taxon>
        <taxon>Streptosporangiales</taxon>
        <taxon>Streptosporangiaceae</taxon>
        <taxon>Planomonospora</taxon>
    </lineage>
</organism>